<dbReference type="RefSeq" id="WP_225674923.1">
    <property type="nucleotide sequence ID" value="NZ_JAEDAH010000058.1"/>
</dbReference>
<dbReference type="EMBL" id="JAEDAH010000058">
    <property type="protein sequence ID" value="MCA6064191.1"/>
    <property type="molecule type" value="Genomic_DNA"/>
</dbReference>
<evidence type="ECO:0000256" key="2">
    <source>
        <dbReference type="ARBA" id="ARBA00022485"/>
    </source>
</evidence>
<evidence type="ECO:0000256" key="6">
    <source>
        <dbReference type="ARBA" id="ARBA00023014"/>
    </source>
</evidence>
<feature type="transmembrane region" description="Helical" evidence="8">
    <location>
        <begin position="202"/>
        <end position="219"/>
    </location>
</feature>
<evidence type="ECO:0000256" key="5">
    <source>
        <dbReference type="ARBA" id="ARBA00023004"/>
    </source>
</evidence>
<keyword evidence="4" id="KW-0249">Electron transport</keyword>
<protein>
    <submittedName>
        <fullName evidence="10">Cytochrome c oxidase accessory protein CcoG</fullName>
    </submittedName>
</protein>
<keyword evidence="8" id="KW-0472">Membrane</keyword>
<feature type="transmembrane region" description="Helical" evidence="8">
    <location>
        <begin position="336"/>
        <end position="355"/>
    </location>
</feature>
<dbReference type="InterPro" id="IPR032879">
    <property type="entry name" value="FixG_C"/>
</dbReference>
<keyword evidence="6" id="KW-0411">Iron-sulfur</keyword>
<dbReference type="PANTHER" id="PTHR30176:SF3">
    <property type="entry name" value="FERREDOXIN-TYPE PROTEIN NAPH"/>
    <property type="match status" value="1"/>
</dbReference>
<keyword evidence="2" id="KW-0004">4Fe-4S</keyword>
<evidence type="ECO:0000256" key="8">
    <source>
        <dbReference type="SAM" id="Phobius"/>
    </source>
</evidence>
<evidence type="ECO:0000256" key="1">
    <source>
        <dbReference type="ARBA" id="ARBA00022448"/>
    </source>
</evidence>
<accession>A0ABS7ZR41</accession>
<feature type="transmembrane region" description="Helical" evidence="8">
    <location>
        <begin position="47"/>
        <end position="64"/>
    </location>
</feature>
<name>A0ABS7ZR41_9GAMM</name>
<keyword evidence="8" id="KW-1133">Transmembrane helix</keyword>
<keyword evidence="1" id="KW-0813">Transport</keyword>
<dbReference type="Proteomes" id="UP000714380">
    <property type="component" value="Unassembled WGS sequence"/>
</dbReference>
<dbReference type="PANTHER" id="PTHR30176">
    <property type="entry name" value="FERREDOXIN-TYPE PROTEIN NAPH"/>
    <property type="match status" value="1"/>
</dbReference>
<keyword evidence="3" id="KW-0479">Metal-binding</keyword>
<keyword evidence="5" id="KW-0408">Iron</keyword>
<dbReference type="Pfam" id="PF13746">
    <property type="entry name" value="Fer4_18"/>
    <property type="match status" value="1"/>
</dbReference>
<dbReference type="InterPro" id="IPR013783">
    <property type="entry name" value="Ig-like_fold"/>
</dbReference>
<dbReference type="Gene3D" id="3.30.70.20">
    <property type="match status" value="1"/>
</dbReference>
<dbReference type="InterPro" id="IPR017900">
    <property type="entry name" value="4Fe4S_Fe_S_CS"/>
</dbReference>
<evidence type="ECO:0000256" key="4">
    <source>
        <dbReference type="ARBA" id="ARBA00022982"/>
    </source>
</evidence>
<feature type="transmembrane region" description="Helical" evidence="8">
    <location>
        <begin position="165"/>
        <end position="182"/>
    </location>
</feature>
<organism evidence="10 11">
    <name type="scientific">Thalassolituus marinus</name>
    <dbReference type="NCBI Taxonomy" id="671053"/>
    <lineage>
        <taxon>Bacteria</taxon>
        <taxon>Pseudomonadati</taxon>
        <taxon>Pseudomonadota</taxon>
        <taxon>Gammaproteobacteria</taxon>
        <taxon>Oceanospirillales</taxon>
        <taxon>Oceanospirillaceae</taxon>
        <taxon>Thalassolituus</taxon>
    </lineage>
</organism>
<dbReference type="NCBIfam" id="TIGR02745">
    <property type="entry name" value="ccoG_rdxA_fixG"/>
    <property type="match status" value="1"/>
</dbReference>
<feature type="domain" description="4Fe-4S ferredoxin-type" evidence="9">
    <location>
        <begin position="259"/>
        <end position="287"/>
    </location>
</feature>
<reference evidence="10 11" key="1">
    <citation type="submission" date="2020-12" db="EMBL/GenBank/DDBJ databases">
        <title>Novel Thalassolituus-related marine hydrocarbonoclastic bacteria mediated algae-derived hydrocarbons mineralization in twilight zone of the northern South China Sea.</title>
        <authorList>
            <person name="Dong C."/>
        </authorList>
    </citation>
    <scope>NUCLEOTIDE SEQUENCE [LARGE SCALE GENOMIC DNA]</scope>
    <source>
        <strain evidence="10 11">IMCC1826</strain>
    </source>
</reference>
<dbReference type="InterPro" id="IPR017896">
    <property type="entry name" value="4Fe4S_Fe-S-bd"/>
</dbReference>
<feature type="compositionally biased region" description="Polar residues" evidence="7">
    <location>
        <begin position="1"/>
        <end position="19"/>
    </location>
</feature>
<evidence type="ECO:0000313" key="10">
    <source>
        <dbReference type="EMBL" id="MCA6064191.1"/>
    </source>
</evidence>
<gene>
    <name evidence="10" type="primary">ccoG</name>
    <name evidence="10" type="ORF">I9W95_11295</name>
</gene>
<evidence type="ECO:0000313" key="11">
    <source>
        <dbReference type="Proteomes" id="UP000714380"/>
    </source>
</evidence>
<proteinExistence type="predicted"/>
<dbReference type="PROSITE" id="PS51379">
    <property type="entry name" value="4FE4S_FER_2"/>
    <property type="match status" value="1"/>
</dbReference>
<dbReference type="PROSITE" id="PS00198">
    <property type="entry name" value="4FE4S_FER_1"/>
    <property type="match status" value="1"/>
</dbReference>
<dbReference type="Pfam" id="PF11614">
    <property type="entry name" value="FixG_C"/>
    <property type="match status" value="1"/>
</dbReference>
<keyword evidence="8" id="KW-0812">Transmembrane</keyword>
<dbReference type="Gene3D" id="2.60.40.10">
    <property type="entry name" value="Immunoglobulins"/>
    <property type="match status" value="1"/>
</dbReference>
<dbReference type="SUPFAM" id="SSF54862">
    <property type="entry name" value="4Fe-4S ferredoxins"/>
    <property type="match status" value="1"/>
</dbReference>
<dbReference type="InterPro" id="IPR014116">
    <property type="entry name" value="Cyt_c_oxidase_cbb3_FixG"/>
</dbReference>
<comment type="caution">
    <text evidence="10">The sequence shown here is derived from an EMBL/GenBank/DDBJ whole genome shotgun (WGS) entry which is preliminary data.</text>
</comment>
<dbReference type="InterPro" id="IPR051684">
    <property type="entry name" value="Electron_Trans/Redox"/>
</dbReference>
<evidence type="ECO:0000256" key="7">
    <source>
        <dbReference type="SAM" id="MobiDB-lite"/>
    </source>
</evidence>
<sequence length="465" mass="52294">MQRISTVDLTDLSQPSGSVTPPKRFAQVNGKFYVRLTSGFFQNLRRLISWPLLALYFGVVWLQWDGMPMVLFSYAERRIIVAGNLLSWHDLPLLAGLLITGAVLLFFMAVAWGRVWCGFACPQSIWTWLFIRIEHLTEGSAARQRKADERGRSARQWLGRISKHLLWGLLALATAITFTGYFVPVRELMSDLSTLDLASGPWLWITIMAALTYANAGLVREKICLHACPYSRFQSVMFDAATRTVSYDAARGEPRAHLRGSDCNSGDCVDCRLCVQVCPTGIDIRDGLQAACIDCGACIDACDNVMQRLQRPTGLIRFASEQQLQQQPSPLWRPRLLGYAAILLIASSLLVWGFSSSTRLLVEVQRSRQALFSEMPDGRYCNDYRIKVESFVPGLQQVDIAVHSDDALHYELLGPTPLDMHSSQASWQNFRVCSEGSLQRRRPITFEFAYPQGSVRKPSTFFSGF</sequence>
<keyword evidence="11" id="KW-1185">Reference proteome</keyword>
<feature type="region of interest" description="Disordered" evidence="7">
    <location>
        <begin position="1"/>
        <end position="20"/>
    </location>
</feature>
<evidence type="ECO:0000259" key="9">
    <source>
        <dbReference type="PROSITE" id="PS51379"/>
    </source>
</evidence>
<evidence type="ECO:0000256" key="3">
    <source>
        <dbReference type="ARBA" id="ARBA00022723"/>
    </source>
</evidence>
<feature type="transmembrane region" description="Helical" evidence="8">
    <location>
        <begin position="93"/>
        <end position="113"/>
    </location>
</feature>